<gene>
    <name evidence="1" type="ORF">GMARGA_LOCUS29631</name>
</gene>
<dbReference type="Proteomes" id="UP000789901">
    <property type="component" value="Unassembled WGS sequence"/>
</dbReference>
<accession>A0ABN7WDX8</accession>
<sequence length="139" mass="14870">MVENNGYIIPIENYKKTEEIREIDNEIPSYEEFMKNYKEEAVDSYENEFDNDVKVVVKPVASGALIAASIFPPTAAVAMPITIGVGATGAGLMGLGHVTDSNGLKGFGKDVVEIALNANDGHGAVDSARDNGTLPRLKK</sequence>
<dbReference type="EMBL" id="CAJVQB010040265">
    <property type="protein sequence ID" value="CAG8828205.1"/>
    <property type="molecule type" value="Genomic_DNA"/>
</dbReference>
<proteinExistence type="predicted"/>
<reference evidence="1 2" key="1">
    <citation type="submission" date="2021-06" db="EMBL/GenBank/DDBJ databases">
        <authorList>
            <person name="Kallberg Y."/>
            <person name="Tangrot J."/>
            <person name="Rosling A."/>
        </authorList>
    </citation>
    <scope>NUCLEOTIDE SEQUENCE [LARGE SCALE GENOMIC DNA]</scope>
    <source>
        <strain evidence="1 2">120-4 pot B 10/14</strain>
    </source>
</reference>
<name>A0ABN7WDX8_GIGMA</name>
<protein>
    <submittedName>
        <fullName evidence="1">34998_t:CDS:1</fullName>
    </submittedName>
</protein>
<evidence type="ECO:0000313" key="1">
    <source>
        <dbReference type="EMBL" id="CAG8828205.1"/>
    </source>
</evidence>
<keyword evidence="2" id="KW-1185">Reference proteome</keyword>
<evidence type="ECO:0000313" key="2">
    <source>
        <dbReference type="Proteomes" id="UP000789901"/>
    </source>
</evidence>
<comment type="caution">
    <text evidence="1">The sequence shown here is derived from an EMBL/GenBank/DDBJ whole genome shotgun (WGS) entry which is preliminary data.</text>
</comment>
<organism evidence="1 2">
    <name type="scientific">Gigaspora margarita</name>
    <dbReference type="NCBI Taxonomy" id="4874"/>
    <lineage>
        <taxon>Eukaryota</taxon>
        <taxon>Fungi</taxon>
        <taxon>Fungi incertae sedis</taxon>
        <taxon>Mucoromycota</taxon>
        <taxon>Glomeromycotina</taxon>
        <taxon>Glomeromycetes</taxon>
        <taxon>Diversisporales</taxon>
        <taxon>Gigasporaceae</taxon>
        <taxon>Gigaspora</taxon>
    </lineage>
</organism>